<dbReference type="RefSeq" id="WP_092101202.1">
    <property type="nucleotide sequence ID" value="NZ_FOOT01000003.1"/>
</dbReference>
<reference evidence="9" key="1">
    <citation type="submission" date="2016-10" db="EMBL/GenBank/DDBJ databases">
        <authorList>
            <person name="Varghese N."/>
            <person name="Submissions S."/>
        </authorList>
    </citation>
    <scope>NUCLEOTIDE SEQUENCE [LARGE SCALE GENOMIC DNA]</scope>
    <source>
        <strain evidence="9">LP51</strain>
    </source>
</reference>
<keyword evidence="7" id="KW-1003">Cell membrane</keyword>
<comment type="subcellular location">
    <subcellularLocation>
        <location evidence="7">Cell membrane</location>
        <topology evidence="7">Peripheral membrane protein</topology>
    </subcellularLocation>
    <subcellularLocation>
        <location evidence="1">Membrane</location>
    </subcellularLocation>
</comment>
<name>A0A1I2U8L7_9BACT</name>
<keyword evidence="9" id="KW-1185">Reference proteome</keyword>
<keyword evidence="6 7" id="KW-0066">ATP synthesis</keyword>
<dbReference type="NCBIfam" id="TIGR01145">
    <property type="entry name" value="ATP_synt_delta"/>
    <property type="match status" value="1"/>
</dbReference>
<evidence type="ECO:0000256" key="2">
    <source>
        <dbReference type="ARBA" id="ARBA00022448"/>
    </source>
</evidence>
<evidence type="ECO:0000256" key="1">
    <source>
        <dbReference type="ARBA" id="ARBA00004370"/>
    </source>
</evidence>
<keyword evidence="5 7" id="KW-0472">Membrane</keyword>
<dbReference type="PRINTS" id="PR00125">
    <property type="entry name" value="ATPASEDELTA"/>
</dbReference>
<proteinExistence type="inferred from homology"/>
<comment type="function">
    <text evidence="7">This protein is part of the stalk that links CF(0) to CF(1). It either transmits conformational changes from CF(0) to CF(1) or is implicated in proton conduction.</text>
</comment>
<evidence type="ECO:0000256" key="5">
    <source>
        <dbReference type="ARBA" id="ARBA00023136"/>
    </source>
</evidence>
<evidence type="ECO:0000256" key="6">
    <source>
        <dbReference type="ARBA" id="ARBA00023310"/>
    </source>
</evidence>
<dbReference type="AlphaFoldDB" id="A0A1I2U8L7"/>
<sequence>MSDIRVASRYAKSLIELAEEKNVLEQVNADMQLFSQVVSQNREFKLLLLNPIVKSDKKLAIINKVFQGKVSELTLAFFNLIARKNREAVLEGVATSFQEQYRVKQGIQSAEVISATPLSPALRDELGKKLVAQTGKRIELVERIDPSLIGGFVLRVGDKQIDSSVKNSLRKLRNQFKDNPYINKL</sequence>
<dbReference type="GO" id="GO:0045259">
    <property type="term" value="C:proton-transporting ATP synthase complex"/>
    <property type="evidence" value="ECO:0007669"/>
    <property type="project" value="UniProtKB-KW"/>
</dbReference>
<dbReference type="InterPro" id="IPR000711">
    <property type="entry name" value="ATPase_OSCP/dsu"/>
</dbReference>
<gene>
    <name evidence="7" type="primary">atpH</name>
    <name evidence="8" type="ORF">SAMN05421739_103441</name>
</gene>
<comment type="similarity">
    <text evidence="7">Belongs to the ATPase delta chain family.</text>
</comment>
<comment type="function">
    <text evidence="7">F(1)F(0) ATP synthase produces ATP from ADP in the presence of a proton or sodium gradient. F-type ATPases consist of two structural domains, F(1) containing the extramembraneous catalytic core and F(0) containing the membrane proton channel, linked together by a central stalk and a peripheral stalk. During catalysis, ATP synthesis in the catalytic domain of F(1) is coupled via a rotary mechanism of the central stalk subunits to proton translocation.</text>
</comment>
<accession>A0A1I2U8L7</accession>
<keyword evidence="7" id="KW-0139">CF(1)</keyword>
<dbReference type="OrthoDB" id="9802471at2"/>
<evidence type="ECO:0000256" key="4">
    <source>
        <dbReference type="ARBA" id="ARBA00023065"/>
    </source>
</evidence>
<dbReference type="Pfam" id="PF00213">
    <property type="entry name" value="OSCP"/>
    <property type="match status" value="1"/>
</dbReference>
<keyword evidence="2 7" id="KW-0813">Transport</keyword>
<keyword evidence="4 7" id="KW-0406">Ion transport</keyword>
<dbReference type="PROSITE" id="PS00389">
    <property type="entry name" value="ATPASE_DELTA"/>
    <property type="match status" value="1"/>
</dbReference>
<evidence type="ECO:0000313" key="9">
    <source>
        <dbReference type="Proteomes" id="UP000198724"/>
    </source>
</evidence>
<dbReference type="SUPFAM" id="SSF47928">
    <property type="entry name" value="N-terminal domain of the delta subunit of the F1F0-ATP synthase"/>
    <property type="match status" value="1"/>
</dbReference>
<evidence type="ECO:0000313" key="8">
    <source>
        <dbReference type="EMBL" id="SFG73428.1"/>
    </source>
</evidence>
<dbReference type="GO" id="GO:0046933">
    <property type="term" value="F:proton-transporting ATP synthase activity, rotational mechanism"/>
    <property type="evidence" value="ECO:0007669"/>
    <property type="project" value="UniProtKB-UniRule"/>
</dbReference>
<dbReference type="InterPro" id="IPR020781">
    <property type="entry name" value="ATPase_OSCP/d_CS"/>
</dbReference>
<dbReference type="InterPro" id="IPR026015">
    <property type="entry name" value="ATP_synth_OSCP/delta_N_sf"/>
</dbReference>
<dbReference type="HAMAP" id="MF_01416">
    <property type="entry name" value="ATP_synth_delta_bact"/>
    <property type="match status" value="1"/>
</dbReference>
<organism evidence="8 9">
    <name type="scientific">Pontibacter chinhatensis</name>
    <dbReference type="NCBI Taxonomy" id="1436961"/>
    <lineage>
        <taxon>Bacteria</taxon>
        <taxon>Pseudomonadati</taxon>
        <taxon>Bacteroidota</taxon>
        <taxon>Cytophagia</taxon>
        <taxon>Cytophagales</taxon>
        <taxon>Hymenobacteraceae</taxon>
        <taxon>Pontibacter</taxon>
    </lineage>
</organism>
<dbReference type="STRING" id="1436961.SAMN05421739_103441"/>
<dbReference type="EMBL" id="FOOT01000003">
    <property type="protein sequence ID" value="SFG73428.1"/>
    <property type="molecule type" value="Genomic_DNA"/>
</dbReference>
<evidence type="ECO:0000256" key="7">
    <source>
        <dbReference type="HAMAP-Rule" id="MF_01416"/>
    </source>
</evidence>
<protein>
    <recommendedName>
        <fullName evidence="7">ATP synthase subunit delta</fullName>
    </recommendedName>
    <alternativeName>
        <fullName evidence="7">ATP synthase F(1) sector subunit delta</fullName>
    </alternativeName>
    <alternativeName>
        <fullName evidence="7">F-type ATPase subunit delta</fullName>
        <shortName evidence="7">F-ATPase subunit delta</shortName>
    </alternativeName>
</protein>
<dbReference type="GO" id="GO:0005886">
    <property type="term" value="C:plasma membrane"/>
    <property type="evidence" value="ECO:0007669"/>
    <property type="project" value="UniProtKB-SubCell"/>
</dbReference>
<dbReference type="Gene3D" id="1.10.520.20">
    <property type="entry name" value="N-terminal domain of the delta subunit of the F1F0-ATP synthase"/>
    <property type="match status" value="1"/>
</dbReference>
<keyword evidence="3 7" id="KW-0375">Hydrogen ion transport</keyword>
<dbReference type="PANTHER" id="PTHR11910">
    <property type="entry name" value="ATP SYNTHASE DELTA CHAIN"/>
    <property type="match status" value="1"/>
</dbReference>
<dbReference type="Proteomes" id="UP000198724">
    <property type="component" value="Unassembled WGS sequence"/>
</dbReference>
<evidence type="ECO:0000256" key="3">
    <source>
        <dbReference type="ARBA" id="ARBA00022781"/>
    </source>
</evidence>